<feature type="domain" description="HRDC" evidence="6">
    <location>
        <begin position="214"/>
        <end position="294"/>
    </location>
</feature>
<dbReference type="InterPro" id="IPR051086">
    <property type="entry name" value="RNase_D-like"/>
</dbReference>
<evidence type="ECO:0000256" key="3">
    <source>
        <dbReference type="ARBA" id="ARBA00022722"/>
    </source>
</evidence>
<protein>
    <submittedName>
        <fullName evidence="7">Ribonuclease D</fullName>
        <ecNumber evidence="7">3.1.13.5</ecNumber>
    </submittedName>
</protein>
<accession>A0A7G9SMY7</accession>
<dbReference type="InterPro" id="IPR044876">
    <property type="entry name" value="HRDC_dom_sf"/>
</dbReference>
<evidence type="ECO:0000256" key="4">
    <source>
        <dbReference type="ARBA" id="ARBA00022801"/>
    </source>
</evidence>
<organism evidence="7 8">
    <name type="scientific">Thermomonas carbonis</name>
    <dbReference type="NCBI Taxonomy" id="1463158"/>
    <lineage>
        <taxon>Bacteria</taxon>
        <taxon>Pseudomonadati</taxon>
        <taxon>Pseudomonadota</taxon>
        <taxon>Gammaproteobacteria</taxon>
        <taxon>Lysobacterales</taxon>
        <taxon>Lysobacteraceae</taxon>
        <taxon>Thermomonas</taxon>
    </lineage>
</organism>
<dbReference type="Pfam" id="PF00570">
    <property type="entry name" value="HRDC"/>
    <property type="match status" value="1"/>
</dbReference>
<reference evidence="7 8" key="1">
    <citation type="submission" date="2020-08" db="EMBL/GenBank/DDBJ databases">
        <title>Genome sequence of Thermomonas carbonis KCTC 42013T.</title>
        <authorList>
            <person name="Hyun D.-W."/>
            <person name="Bae J.-W."/>
        </authorList>
    </citation>
    <scope>NUCLEOTIDE SEQUENCE [LARGE SCALE GENOMIC DNA]</scope>
    <source>
        <strain evidence="7 8">KCTC 42013</strain>
    </source>
</reference>
<dbReference type="GO" id="GO:0000166">
    <property type="term" value="F:nucleotide binding"/>
    <property type="evidence" value="ECO:0007669"/>
    <property type="project" value="InterPro"/>
</dbReference>
<keyword evidence="3" id="KW-0540">Nuclease</keyword>
<dbReference type="Pfam" id="PF01612">
    <property type="entry name" value="DNA_pol_A_exo1"/>
    <property type="match status" value="1"/>
</dbReference>
<dbReference type="KEGG" id="tcn:H9L16_11005"/>
<evidence type="ECO:0000313" key="8">
    <source>
        <dbReference type="Proteomes" id="UP000515804"/>
    </source>
</evidence>
<evidence type="ECO:0000256" key="5">
    <source>
        <dbReference type="ARBA" id="ARBA00022839"/>
    </source>
</evidence>
<name>A0A7G9SMY7_9GAMM</name>
<dbReference type="RefSeq" id="WP_187551735.1">
    <property type="nucleotide sequence ID" value="NZ_BMZL01000002.1"/>
</dbReference>
<dbReference type="SUPFAM" id="SSF53098">
    <property type="entry name" value="Ribonuclease H-like"/>
    <property type="match status" value="1"/>
</dbReference>
<evidence type="ECO:0000259" key="6">
    <source>
        <dbReference type="PROSITE" id="PS50967"/>
    </source>
</evidence>
<dbReference type="AlphaFoldDB" id="A0A7G9SMY7"/>
<dbReference type="EC" id="3.1.13.5" evidence="7"/>
<dbReference type="InterPro" id="IPR002562">
    <property type="entry name" value="3'-5'_exonuclease_dom"/>
</dbReference>
<dbReference type="InterPro" id="IPR006292">
    <property type="entry name" value="RNase_D"/>
</dbReference>
<keyword evidence="8" id="KW-1185">Reference proteome</keyword>
<dbReference type="Proteomes" id="UP000515804">
    <property type="component" value="Chromosome"/>
</dbReference>
<dbReference type="PROSITE" id="PS50967">
    <property type="entry name" value="HRDC"/>
    <property type="match status" value="1"/>
</dbReference>
<evidence type="ECO:0000256" key="2">
    <source>
        <dbReference type="ARBA" id="ARBA00022694"/>
    </source>
</evidence>
<dbReference type="GO" id="GO:0033890">
    <property type="term" value="F:ribonuclease D activity"/>
    <property type="evidence" value="ECO:0007669"/>
    <property type="project" value="UniProtKB-EC"/>
</dbReference>
<dbReference type="SMART" id="SM00474">
    <property type="entry name" value="35EXOc"/>
    <property type="match status" value="1"/>
</dbReference>
<keyword evidence="1" id="KW-0963">Cytoplasm</keyword>
<evidence type="ECO:0000256" key="1">
    <source>
        <dbReference type="ARBA" id="ARBA00022490"/>
    </source>
</evidence>
<dbReference type="EMBL" id="CP060719">
    <property type="protein sequence ID" value="QNN69212.1"/>
    <property type="molecule type" value="Genomic_DNA"/>
</dbReference>
<dbReference type="CDD" id="cd06142">
    <property type="entry name" value="RNaseD_exo"/>
    <property type="match status" value="1"/>
</dbReference>
<dbReference type="Gene3D" id="1.10.150.80">
    <property type="entry name" value="HRDC domain"/>
    <property type="match status" value="1"/>
</dbReference>
<dbReference type="GO" id="GO:0008033">
    <property type="term" value="P:tRNA processing"/>
    <property type="evidence" value="ECO:0007669"/>
    <property type="project" value="UniProtKB-KW"/>
</dbReference>
<sequence>MSQWIDTPDALRAHLAAFSSRSRPASIGLDTEFIRERTYWPQLALVQIALGDGGDVLLVDPLVPGMAEALVPLLVDPDVLKLMHSPSEDLVAFQHTCGVLPAPLFDTQAAAALCGIGAGMSYQKLVLAVTGVALEKGETRSDWLRRPLSASQLDYAADDVRHLHAMHASLQQQLDTLGRSGWLAEDGARQLANAANDQGERWPHLSMRSAQFLDPAAQRRLLRLLRWREAHARRSDRPRSWILDNELAVTLARANPADPAALQAQLDATPKAPKSLRDPIWQALTMPLADEDDAPLARGEDRDKKQLRAMQDAVLATAGELGVPEGVLASRKLLEALQDGGGWTGALAGWRREVLQARIAPLLASGETSKASV</sequence>
<dbReference type="PANTHER" id="PTHR47649">
    <property type="entry name" value="RIBONUCLEASE D"/>
    <property type="match status" value="1"/>
</dbReference>
<gene>
    <name evidence="7" type="primary">rnd</name>
    <name evidence="7" type="ORF">H9L16_11005</name>
</gene>
<dbReference type="SUPFAM" id="SSF47819">
    <property type="entry name" value="HRDC-like"/>
    <property type="match status" value="2"/>
</dbReference>
<keyword evidence="4 7" id="KW-0378">Hydrolase</keyword>
<evidence type="ECO:0000313" key="7">
    <source>
        <dbReference type="EMBL" id="QNN69212.1"/>
    </source>
</evidence>
<dbReference type="InterPro" id="IPR010997">
    <property type="entry name" value="HRDC-like_sf"/>
</dbReference>
<dbReference type="Gene3D" id="3.30.420.10">
    <property type="entry name" value="Ribonuclease H-like superfamily/Ribonuclease H"/>
    <property type="match status" value="1"/>
</dbReference>
<dbReference type="NCBIfam" id="TIGR01388">
    <property type="entry name" value="rnd"/>
    <property type="match status" value="1"/>
</dbReference>
<dbReference type="InterPro" id="IPR012337">
    <property type="entry name" value="RNaseH-like_sf"/>
</dbReference>
<dbReference type="InterPro" id="IPR002121">
    <property type="entry name" value="HRDC_dom"/>
</dbReference>
<dbReference type="GO" id="GO:0003676">
    <property type="term" value="F:nucleic acid binding"/>
    <property type="evidence" value="ECO:0007669"/>
    <property type="project" value="InterPro"/>
</dbReference>
<proteinExistence type="predicted"/>
<keyword evidence="2" id="KW-0819">tRNA processing</keyword>
<dbReference type="GO" id="GO:0008408">
    <property type="term" value="F:3'-5' exonuclease activity"/>
    <property type="evidence" value="ECO:0007669"/>
    <property type="project" value="InterPro"/>
</dbReference>
<keyword evidence="5" id="KW-0269">Exonuclease</keyword>
<dbReference type="InterPro" id="IPR036397">
    <property type="entry name" value="RNaseH_sf"/>
</dbReference>
<dbReference type="PANTHER" id="PTHR47649:SF1">
    <property type="entry name" value="RIBONUCLEASE D"/>
    <property type="match status" value="1"/>
</dbReference>